<proteinExistence type="predicted"/>
<name>A0A0K2CYM2_9CAUD</name>
<gene>
    <name evidence="2" type="ORF">HARRISON_61</name>
</gene>
<feature type="compositionally biased region" description="Basic and acidic residues" evidence="1">
    <location>
        <begin position="140"/>
        <end position="151"/>
    </location>
</feature>
<dbReference type="Pfam" id="PF04404">
    <property type="entry name" value="ERF"/>
    <property type="match status" value="1"/>
</dbReference>
<sequence>MAEMTLVKKLAEVMDSVKYIQKTGYNSFNNYKYATEADVNEKVREELAGRKVIMIPNVKSQSIREHKNRKGYIEYIATVQVEFTFMDGESGETITFSTFGEGQDSGDKGTYKAITGAQKYALMKAFMIPTGDDPEGDTGVDERNNGDRKPDTTSGGKKQTGAITPVIKAKYTTVYGSLDGVEAFVAKHKKDSEKILTQQIQEKAKGAQKDAE</sequence>
<dbReference type="OrthoDB" id="28133at10239"/>
<accession>A0A0K2CYM2</accession>
<dbReference type="EMBL" id="KT361651">
    <property type="protein sequence ID" value="ALA12461.1"/>
    <property type="molecule type" value="Genomic_DNA"/>
</dbReference>
<organism evidence="2 3">
    <name type="scientific">Paenibacillus phage Harrison</name>
    <dbReference type="NCBI Taxonomy" id="1636257"/>
    <lineage>
        <taxon>Viruses</taxon>
        <taxon>Duplodnaviria</taxon>
        <taxon>Heunggongvirae</taxon>
        <taxon>Uroviricota</taxon>
        <taxon>Caudoviricetes</taxon>
        <taxon>Gochnauervirinae</taxon>
        <taxon>Harrisonvirus</taxon>
        <taxon>Harrisonvirus harrison</taxon>
    </lineage>
</organism>
<protein>
    <submittedName>
        <fullName evidence="2">Single stranded DNA binding protein</fullName>
    </submittedName>
</protein>
<evidence type="ECO:0000313" key="3">
    <source>
        <dbReference type="Proteomes" id="UP000204186"/>
    </source>
</evidence>
<dbReference type="Proteomes" id="UP000204186">
    <property type="component" value="Segment"/>
</dbReference>
<dbReference type="RefSeq" id="YP_009193874.1">
    <property type="nucleotide sequence ID" value="NC_028746.1"/>
</dbReference>
<dbReference type="InterPro" id="IPR007499">
    <property type="entry name" value="ERF_bacteria_virus"/>
</dbReference>
<evidence type="ECO:0000313" key="2">
    <source>
        <dbReference type="EMBL" id="ALA12461.1"/>
    </source>
</evidence>
<feature type="region of interest" description="Disordered" evidence="1">
    <location>
        <begin position="131"/>
        <end position="160"/>
    </location>
</feature>
<dbReference type="KEGG" id="vg:26613525"/>
<keyword evidence="3" id="KW-1185">Reference proteome</keyword>
<dbReference type="GeneID" id="26613525"/>
<evidence type="ECO:0000256" key="1">
    <source>
        <dbReference type="SAM" id="MobiDB-lite"/>
    </source>
</evidence>
<reference evidence="2 3" key="1">
    <citation type="journal article" date="2015" name="Genome Announc.">
        <title>Complete Genome Sequences of Nine Phages Capable of Infecting Paenibacillus larvae, the Causative Agent of American Foulbrood Disease in Honeybees.</title>
        <authorList>
            <person name="Tsourkas P.K."/>
            <person name="Yost D.G."/>
            <person name="Krohn A."/>
            <person name="LeBlanc L."/>
            <person name="Zhang A."/>
            <person name="Stamereilers C."/>
            <person name="Amy P.S."/>
        </authorList>
    </citation>
    <scope>NUCLEOTIDE SEQUENCE [LARGE SCALE GENOMIC DNA]</scope>
</reference>